<protein>
    <submittedName>
        <fullName evidence="2">Uncharacterized protein</fullName>
    </submittedName>
</protein>
<feature type="compositionally biased region" description="Low complexity" evidence="1">
    <location>
        <begin position="263"/>
        <end position="272"/>
    </location>
</feature>
<comment type="caution">
    <text evidence="2">The sequence shown here is derived from an EMBL/GenBank/DDBJ whole genome shotgun (WGS) entry which is preliminary data.</text>
</comment>
<reference evidence="2" key="1">
    <citation type="submission" date="2021-01" db="EMBL/GenBank/DDBJ databases">
        <title>Phytophthora aleatoria, a newly-described species from Pinus radiata is distinct from Phytophthora cactorum isolates based on comparative genomics.</title>
        <authorList>
            <person name="Mcdougal R."/>
            <person name="Panda P."/>
            <person name="Williams N."/>
            <person name="Studholme D.J."/>
        </authorList>
    </citation>
    <scope>NUCLEOTIDE SEQUENCE</scope>
    <source>
        <strain evidence="2">NZFS 4037</strain>
    </source>
</reference>
<proteinExistence type="predicted"/>
<feature type="region of interest" description="Disordered" evidence="1">
    <location>
        <begin position="263"/>
        <end position="282"/>
    </location>
</feature>
<feature type="compositionally biased region" description="Low complexity" evidence="1">
    <location>
        <begin position="437"/>
        <end position="453"/>
    </location>
</feature>
<keyword evidence="3" id="KW-1185">Reference proteome</keyword>
<evidence type="ECO:0000313" key="2">
    <source>
        <dbReference type="EMBL" id="KAG6967086.1"/>
    </source>
</evidence>
<evidence type="ECO:0000256" key="1">
    <source>
        <dbReference type="SAM" id="MobiDB-lite"/>
    </source>
</evidence>
<feature type="compositionally biased region" description="Polar residues" evidence="1">
    <location>
        <begin position="215"/>
        <end position="232"/>
    </location>
</feature>
<evidence type="ECO:0000313" key="3">
    <source>
        <dbReference type="Proteomes" id="UP000709295"/>
    </source>
</evidence>
<dbReference type="AlphaFoldDB" id="A0A8J5IYI2"/>
<dbReference type="Proteomes" id="UP000709295">
    <property type="component" value="Unassembled WGS sequence"/>
</dbReference>
<name>A0A8J5IYI2_9STRA</name>
<sequence length="573" mass="60769">MTSIFSAGQSISSIGKSMTAIARVEEHLATFMKKASANRRAASVIYFEKFFQRMGPNLPTCVMDTATLLFHRCYEYRDEIRDELESTVAYVADAGRWVVGMGDWNSKMEKRLNQISELVLLANTLLTEYAVTGQVGAEGCREDLDAYLQILSATVTLKNAPVNGKGTNTAVSDSRPPVARAQSTTAAEFSSEMSALGTEITGAFSEMFGNKEFGRSTSSGTIGQSSRAQTSVRAEADNDAMNPFTDSYRRPVDPYTTAVSSAGASASSSVQSLPNGSSGGVGVVPEYPLSDGDTPEGPLSPVSMGEYECLEIDSIPKYAAFKTSAQLAARRQYTLSTGTNSLAASMTSDGGRSVYSESSADYHELFPLPPSSALAVSKSLSSLDATSSLKKKPPMKPIMDMNYSYDFQCEVAHNPFLSPNTPGLMVSPPQAPTGADLQNLSSSEQQSTQSSNEHTPSSPSMAGAATNVESDQRRTPDVTTSAAATIGIPVSGPVLGTVPPPPTLYQAIDYTQAQPEAHAALIDAQVSANSVQSHNVSERVEAEASRGTVIASAAEQDHHDSDNEYDLFGVSKS</sequence>
<feature type="region of interest" description="Disordered" evidence="1">
    <location>
        <begin position="215"/>
        <end position="234"/>
    </location>
</feature>
<feature type="region of interest" description="Disordered" evidence="1">
    <location>
        <begin position="420"/>
        <end position="480"/>
    </location>
</feature>
<organism evidence="2 3">
    <name type="scientific">Phytophthora aleatoria</name>
    <dbReference type="NCBI Taxonomy" id="2496075"/>
    <lineage>
        <taxon>Eukaryota</taxon>
        <taxon>Sar</taxon>
        <taxon>Stramenopiles</taxon>
        <taxon>Oomycota</taxon>
        <taxon>Peronosporomycetes</taxon>
        <taxon>Peronosporales</taxon>
        <taxon>Peronosporaceae</taxon>
        <taxon>Phytophthora</taxon>
    </lineage>
</organism>
<accession>A0A8J5IYI2</accession>
<dbReference type="EMBL" id="JAENGY010000284">
    <property type="protein sequence ID" value="KAG6967086.1"/>
    <property type="molecule type" value="Genomic_DNA"/>
</dbReference>
<feature type="region of interest" description="Disordered" evidence="1">
    <location>
        <begin position="552"/>
        <end position="573"/>
    </location>
</feature>
<gene>
    <name evidence="2" type="ORF">JG688_00006480</name>
</gene>